<evidence type="ECO:0000259" key="1">
    <source>
        <dbReference type="Pfam" id="PF06985"/>
    </source>
</evidence>
<feature type="domain" description="Heterokaryon incompatibility" evidence="1">
    <location>
        <begin position="159"/>
        <end position="301"/>
    </location>
</feature>
<accession>A0A8J2JIV5</accession>
<sequence>MTHKPRIHTPPSKGILQTPTSLCEKCKQPFSCWPPIDRFGLHFEWHHTVAEVRVSAKNGCGFCTQLLKNGRYLHPSDAPEGSDSNVGALEIHSLSNGTGPEEGMLFYTNMYWYKDPIAKENMERQVWSARAILIPHVQQGGGQVRLCPDRTTIDPSTSYASLSHCWGLKKFLTLVKANFADFIQQIPAEGLTKTFKAAICIARSLGLEYIWIDSLCIIQDDAEDWKHESLRMGSVYGRSALNIAATGASNGQVGCFFDPEEDWRFQVLLQNGMFYECFIPEALQPRIESIPLMSRAWVVQERFLAPWTLHFTKQQVFWLAAISAIAQRIQKDTPDEYIAGMWRTDLASQLCWSTDRDKRYSPAVAPTWFWASNSALIGYFNSAPYTSPITKVYIEITNIDMKYQTPTNPFGEAISGILKVRCEYLKECTVYASKKQTGIIIDDKRSLRGNTIIEGMGFDDWEDHAEIETFRAFWLPIVYCSEPRRHSGIVLQPTGTRKGEYKRIGRASVQEMGNSTLHFPRQTETALRPTLEGSTLNHDRQRVIFQHRLFE</sequence>
<dbReference type="EMBL" id="CAJSTJ010000195">
    <property type="protein sequence ID" value="CAG7565979.1"/>
    <property type="molecule type" value="Genomic_DNA"/>
</dbReference>
<dbReference type="AlphaFoldDB" id="A0A8J2JIV5"/>
<gene>
    <name evidence="2" type="ORF">FEQUK3_LOCUS11697</name>
</gene>
<reference evidence="2" key="1">
    <citation type="submission" date="2021-05" db="EMBL/GenBank/DDBJ databases">
        <authorList>
            <person name="Khan N."/>
        </authorList>
    </citation>
    <scope>NUCLEOTIDE SEQUENCE</scope>
</reference>
<comment type="caution">
    <text evidence="2">The sequence shown here is derived from an EMBL/GenBank/DDBJ whole genome shotgun (WGS) entry which is preliminary data.</text>
</comment>
<name>A0A8J2JIV5_FUSEQ</name>
<evidence type="ECO:0000313" key="3">
    <source>
        <dbReference type="Proteomes" id="UP000693738"/>
    </source>
</evidence>
<proteinExistence type="predicted"/>
<evidence type="ECO:0000313" key="2">
    <source>
        <dbReference type="EMBL" id="CAG7565979.1"/>
    </source>
</evidence>
<protein>
    <recommendedName>
        <fullName evidence="1">Heterokaryon incompatibility domain-containing protein</fullName>
    </recommendedName>
</protein>
<dbReference type="Proteomes" id="UP000693738">
    <property type="component" value="Unassembled WGS sequence"/>
</dbReference>
<dbReference type="InterPro" id="IPR010730">
    <property type="entry name" value="HET"/>
</dbReference>
<dbReference type="PANTHER" id="PTHR33112:SF15">
    <property type="entry name" value="HETEROKARYON INCOMPATIBILITY DOMAIN-CONTAINING PROTEIN"/>
    <property type="match status" value="1"/>
</dbReference>
<dbReference type="PANTHER" id="PTHR33112">
    <property type="entry name" value="DOMAIN PROTEIN, PUTATIVE-RELATED"/>
    <property type="match status" value="1"/>
</dbReference>
<dbReference type="Pfam" id="PF06985">
    <property type="entry name" value="HET"/>
    <property type="match status" value="1"/>
</dbReference>
<organism evidence="2 3">
    <name type="scientific">Fusarium equiseti</name>
    <name type="common">Fusarium scirpi</name>
    <dbReference type="NCBI Taxonomy" id="61235"/>
    <lineage>
        <taxon>Eukaryota</taxon>
        <taxon>Fungi</taxon>
        <taxon>Dikarya</taxon>
        <taxon>Ascomycota</taxon>
        <taxon>Pezizomycotina</taxon>
        <taxon>Sordariomycetes</taxon>
        <taxon>Hypocreomycetidae</taxon>
        <taxon>Hypocreales</taxon>
        <taxon>Nectriaceae</taxon>
        <taxon>Fusarium</taxon>
        <taxon>Fusarium incarnatum-equiseti species complex</taxon>
    </lineage>
</organism>